<dbReference type="PROSITE" id="PS50088">
    <property type="entry name" value="ANK_REPEAT"/>
    <property type="match status" value="19"/>
</dbReference>
<feature type="repeat" description="ANK" evidence="3">
    <location>
        <begin position="596"/>
        <end position="628"/>
    </location>
</feature>
<name>A0ABD3W5R6_SINWO</name>
<feature type="repeat" description="ANK" evidence="3">
    <location>
        <begin position="438"/>
        <end position="470"/>
    </location>
</feature>
<dbReference type="AlphaFoldDB" id="A0ABD3W5R6"/>
<proteinExistence type="predicted"/>
<feature type="repeat" description="ANK" evidence="3">
    <location>
        <begin position="530"/>
        <end position="562"/>
    </location>
</feature>
<dbReference type="PRINTS" id="PR01415">
    <property type="entry name" value="ANKYRIN"/>
</dbReference>
<dbReference type="EMBL" id="JBJQND010000008">
    <property type="protein sequence ID" value="KAL3869224.1"/>
    <property type="molecule type" value="Genomic_DNA"/>
</dbReference>
<dbReference type="Pfam" id="PF12796">
    <property type="entry name" value="Ank_2"/>
    <property type="match status" value="7"/>
</dbReference>
<keyword evidence="1" id="KW-0677">Repeat</keyword>
<feature type="repeat" description="ANK" evidence="3">
    <location>
        <begin position="273"/>
        <end position="305"/>
    </location>
</feature>
<protein>
    <submittedName>
        <fullName evidence="4">Uncharacterized protein</fullName>
    </submittedName>
</protein>
<feature type="repeat" description="ANK" evidence="3">
    <location>
        <begin position="306"/>
        <end position="338"/>
    </location>
</feature>
<feature type="repeat" description="ANK" evidence="3">
    <location>
        <begin position="43"/>
        <end position="75"/>
    </location>
</feature>
<dbReference type="InterPro" id="IPR002110">
    <property type="entry name" value="Ankyrin_rpt"/>
</dbReference>
<keyword evidence="5" id="KW-1185">Reference proteome</keyword>
<feature type="repeat" description="ANK" evidence="3">
    <location>
        <begin position="729"/>
        <end position="761"/>
    </location>
</feature>
<evidence type="ECO:0000256" key="3">
    <source>
        <dbReference type="PROSITE-ProRule" id="PRU00023"/>
    </source>
</evidence>
<feature type="repeat" description="ANK" evidence="3">
    <location>
        <begin position="372"/>
        <end position="404"/>
    </location>
</feature>
<evidence type="ECO:0000256" key="2">
    <source>
        <dbReference type="ARBA" id="ARBA00023043"/>
    </source>
</evidence>
<evidence type="ECO:0000313" key="5">
    <source>
        <dbReference type="Proteomes" id="UP001634394"/>
    </source>
</evidence>
<evidence type="ECO:0000313" key="4">
    <source>
        <dbReference type="EMBL" id="KAL3869224.1"/>
    </source>
</evidence>
<comment type="caution">
    <text evidence="4">The sequence shown here is derived from an EMBL/GenBank/DDBJ whole genome shotgun (WGS) entry which is preliminary data.</text>
</comment>
<keyword evidence="2 3" id="KW-0040">ANK repeat</keyword>
<gene>
    <name evidence="4" type="ORF">ACJMK2_041932</name>
</gene>
<dbReference type="InterPro" id="IPR036770">
    <property type="entry name" value="Ankyrin_rpt-contain_sf"/>
</dbReference>
<dbReference type="Gene3D" id="1.25.40.20">
    <property type="entry name" value="Ankyrin repeat-containing domain"/>
    <property type="match status" value="5"/>
</dbReference>
<dbReference type="Gene3D" id="2.60.220.30">
    <property type="match status" value="1"/>
</dbReference>
<feature type="repeat" description="ANK" evidence="3">
    <location>
        <begin position="696"/>
        <end position="728"/>
    </location>
</feature>
<organism evidence="4 5">
    <name type="scientific">Sinanodonta woodiana</name>
    <name type="common">Chinese pond mussel</name>
    <name type="synonym">Anodonta woodiana</name>
    <dbReference type="NCBI Taxonomy" id="1069815"/>
    <lineage>
        <taxon>Eukaryota</taxon>
        <taxon>Metazoa</taxon>
        <taxon>Spiralia</taxon>
        <taxon>Lophotrochozoa</taxon>
        <taxon>Mollusca</taxon>
        <taxon>Bivalvia</taxon>
        <taxon>Autobranchia</taxon>
        <taxon>Heteroconchia</taxon>
        <taxon>Palaeoheterodonta</taxon>
        <taxon>Unionida</taxon>
        <taxon>Unionoidea</taxon>
        <taxon>Unionidae</taxon>
        <taxon>Unioninae</taxon>
        <taxon>Sinanodonta</taxon>
    </lineage>
</organism>
<feature type="repeat" description="ANK" evidence="3">
    <location>
        <begin position="207"/>
        <end position="239"/>
    </location>
</feature>
<feature type="repeat" description="ANK" evidence="3">
    <location>
        <begin position="240"/>
        <end position="272"/>
    </location>
</feature>
<sequence>MDTELQPEVEQFDYPLHVAVANGNLEAVENLVRTKDINSCDEDGKTPLHVACEKSQLDTLKTLLTLGADVNKVDRENGRTALHYACLTGRTDIVDELLRQGAVVFTNAADEINPLHLASDHIEVIKQLCSVHGEIRCRNKDESEPIHFAALRDRHEILEQMVTLGADINAKDWLDATPMHYAARGGGARAIQKLHELGAPIQPKDYRGNTPLHYAAMHNQDSTIAVLSELGADMHTRDRKKATPLHLAAKLGNPKSVAELLRCRADMNLPIKKGRLAIHIAAANGHVDVIAALHSHGCDLDVPDKKGQRPIHYAVQGKQPNMVKCLVSYGANLDAPDENGRTAVHKAVQERNHELIDALCTCKASPNVEDKEGHYPIYYAAINEDAETGRCLLKYGVQLNRYNKDGMSTVHVLTMEGNEGGLRTIKELHGSLNMFNKEGDTPVHLAVKVQKEDTIRTLMDLGADLNICNRKGLSALHVAILEKKLDQLDLLHKLKADINGKTTLTSPELPMRAIMPPKSTTVDEYITMRGGFTPLHLATMNGDETCIRKLVEFGANIDQTDDVGESALHLAALFDKKDIIPYLMSCGVQQNARDKHGRTPLHYATHTGNREIVKLLLTDPTLVSMEDDSGFQAVHYAAKAGHTQVVADLISHSKVDVNCKDKSGKTPIHIASENGMLETILELAGLKAEIDVKDSDLNTPLHSAAMSGQADSTILLVSLGANVNAQNKIKQTPLHLGSESGSGDVMMYLLICGADPSIKDNNEALAHCWKIKESNRQEVRRRLEMQTSERLRRYKTGEIAFQAKLVNRGKTSNFDNLGIMLDMTTHVNYPPLVIFHRTPIEMETLDIPLSGFDEILSDVYEMHILRLDRPIELNLTIPIDGYPGKFEAFIKTQDGQSFKASNISEENGIPTFIGSMIIRDTAPVQTFVIAAKPKIETLSVASTGGTFASESDQRIRVDIPQDAFKSKVDILMQVLETDNLYENDDRLIQSPVVNIISKREQPSRRVTFRLPLYQTDLGEKHIIVFTTDDDRNIADEDSWGQITDLSINGGCVTFEVPHFSVYVAVSAHPTQNVQTSKKLLVGAIKRALQRETSVVFFTASCLEKKGVVLAIAEATTPGKVDQRISYWRNEGFQFHENIKHSASFPCRPNQVFDIQISGNIQRAIDTGRTMITFNPRSYRFQSFRIIRGERRGPYLGQIDIFRINGNESDLVTSMPMLIPEKGCVIA</sequence>
<feature type="repeat" description="ANK" evidence="3">
    <location>
        <begin position="174"/>
        <end position="206"/>
    </location>
</feature>
<dbReference type="PROSITE" id="PS50297">
    <property type="entry name" value="ANK_REP_REGION"/>
    <property type="match status" value="14"/>
</dbReference>
<dbReference type="PANTHER" id="PTHR24171:SF8">
    <property type="entry name" value="BRCA1-ASSOCIATED RING DOMAIN PROTEIN 1"/>
    <property type="match status" value="1"/>
</dbReference>
<dbReference type="SUPFAM" id="SSF48403">
    <property type="entry name" value="Ankyrin repeat"/>
    <property type="match status" value="3"/>
</dbReference>
<dbReference type="SMART" id="SM00248">
    <property type="entry name" value="ANK"/>
    <property type="match status" value="22"/>
</dbReference>
<feature type="repeat" description="ANK" evidence="3">
    <location>
        <begin position="339"/>
        <end position="371"/>
    </location>
</feature>
<feature type="repeat" description="ANK" evidence="3">
    <location>
        <begin position="471"/>
        <end position="503"/>
    </location>
</feature>
<reference evidence="4 5" key="1">
    <citation type="submission" date="2024-11" db="EMBL/GenBank/DDBJ databases">
        <title>Chromosome-level genome assembly of the freshwater bivalve Anodonta woodiana.</title>
        <authorList>
            <person name="Chen X."/>
        </authorList>
    </citation>
    <scope>NUCLEOTIDE SEQUENCE [LARGE SCALE GENOMIC DNA]</scope>
    <source>
        <strain evidence="4">MN2024</strain>
        <tissue evidence="4">Gills</tissue>
    </source>
</reference>
<feature type="repeat" description="ANK" evidence="3">
    <location>
        <begin position="77"/>
        <end position="102"/>
    </location>
</feature>
<feature type="repeat" description="ANK" evidence="3">
    <location>
        <begin position="563"/>
        <end position="595"/>
    </location>
</feature>
<dbReference type="Pfam" id="PF00023">
    <property type="entry name" value="Ank"/>
    <property type="match status" value="2"/>
</dbReference>
<feature type="repeat" description="ANK" evidence="3">
    <location>
        <begin position="629"/>
        <end position="662"/>
    </location>
</feature>
<dbReference type="PANTHER" id="PTHR24171">
    <property type="entry name" value="ANKYRIN REPEAT DOMAIN-CONTAINING PROTEIN 39-RELATED"/>
    <property type="match status" value="1"/>
</dbReference>
<evidence type="ECO:0000256" key="1">
    <source>
        <dbReference type="ARBA" id="ARBA00022737"/>
    </source>
</evidence>
<feature type="repeat" description="ANK" evidence="3">
    <location>
        <begin position="141"/>
        <end position="173"/>
    </location>
</feature>
<dbReference type="Proteomes" id="UP001634394">
    <property type="component" value="Unassembled WGS sequence"/>
</dbReference>
<feature type="repeat" description="ANK" evidence="3">
    <location>
        <begin position="663"/>
        <end position="695"/>
    </location>
</feature>
<accession>A0ABD3W5R6</accession>